<dbReference type="Proteomes" id="UP000000304">
    <property type="component" value="Unassembled WGS sequence"/>
</dbReference>
<name>B4NRW5_DROSI</name>
<evidence type="ECO:0000313" key="3">
    <source>
        <dbReference type="Proteomes" id="UP000000304"/>
    </source>
</evidence>
<evidence type="ECO:0000313" key="2">
    <source>
        <dbReference type="EMBL" id="EDX15343.1"/>
    </source>
</evidence>
<organism evidence="2 3">
    <name type="scientific">Drosophila simulans</name>
    <name type="common">Fruit fly</name>
    <dbReference type="NCBI Taxonomy" id="7240"/>
    <lineage>
        <taxon>Eukaryota</taxon>
        <taxon>Metazoa</taxon>
        <taxon>Ecdysozoa</taxon>
        <taxon>Arthropoda</taxon>
        <taxon>Hexapoda</taxon>
        <taxon>Insecta</taxon>
        <taxon>Pterygota</taxon>
        <taxon>Neoptera</taxon>
        <taxon>Endopterygota</taxon>
        <taxon>Diptera</taxon>
        <taxon>Brachycera</taxon>
        <taxon>Muscomorpha</taxon>
        <taxon>Ephydroidea</taxon>
        <taxon>Drosophilidae</taxon>
        <taxon>Drosophila</taxon>
        <taxon>Sophophora</taxon>
    </lineage>
</organism>
<accession>B4NRW5</accession>
<dbReference type="EMBL" id="CH981594">
    <property type="protein sequence ID" value="EDX15343.1"/>
    <property type="molecule type" value="Genomic_DNA"/>
</dbReference>
<sequence length="77" mass="8821">MGGWIGAGDATDETADQAQCKKVKGRRPQESPSKSAYIVRWLLDKDRDTRTQGRRKQDQDGKPQHAARQDSRKRFHI</sequence>
<feature type="compositionally biased region" description="Basic and acidic residues" evidence="1">
    <location>
        <begin position="42"/>
        <end position="77"/>
    </location>
</feature>
<protein>
    <submittedName>
        <fullName evidence="2">GD12015</fullName>
    </submittedName>
</protein>
<feature type="region of interest" description="Disordered" evidence="1">
    <location>
        <begin position="1"/>
        <end position="77"/>
    </location>
</feature>
<gene>
    <name evidence="2" type="primary">Dsim\GD12015</name>
    <name evidence="2" type="ORF">Dsim_GD12015</name>
</gene>
<evidence type="ECO:0000256" key="1">
    <source>
        <dbReference type="SAM" id="MobiDB-lite"/>
    </source>
</evidence>
<reference evidence="2 3" key="1">
    <citation type="journal article" date="2007" name="Nature">
        <title>Evolution of genes and genomes on the Drosophila phylogeny.</title>
        <authorList>
            <consortium name="Drosophila 12 Genomes Consortium"/>
            <person name="Clark A.G."/>
            <person name="Eisen M.B."/>
            <person name="Smith D.R."/>
            <person name="Bergman C.M."/>
            <person name="Oliver B."/>
            <person name="Markow T.A."/>
            <person name="Kaufman T.C."/>
            <person name="Kellis M."/>
            <person name="Gelbart W."/>
            <person name="Iyer V.N."/>
            <person name="Pollard D.A."/>
            <person name="Sackton T.B."/>
            <person name="Larracuente A.M."/>
            <person name="Singh N.D."/>
            <person name="Abad J.P."/>
            <person name="Abt D.N."/>
            <person name="Adryan B."/>
            <person name="Aguade M."/>
            <person name="Akashi H."/>
            <person name="Anderson W.W."/>
            <person name="Aquadro C.F."/>
            <person name="Ardell D.H."/>
            <person name="Arguello R."/>
            <person name="Artieri C.G."/>
            <person name="Barbash D.A."/>
            <person name="Barker D."/>
            <person name="Barsanti P."/>
            <person name="Batterham P."/>
            <person name="Batzoglou S."/>
            <person name="Begun D."/>
            <person name="Bhutkar A."/>
            <person name="Blanco E."/>
            <person name="Bosak S.A."/>
            <person name="Bradley R.K."/>
            <person name="Brand A.D."/>
            <person name="Brent M.R."/>
            <person name="Brooks A.N."/>
            <person name="Brown R.H."/>
            <person name="Butlin R.K."/>
            <person name="Caggese C."/>
            <person name="Calvi B.R."/>
            <person name="Bernardo de Carvalho A."/>
            <person name="Caspi A."/>
            <person name="Castrezana S."/>
            <person name="Celniker S.E."/>
            <person name="Chang J.L."/>
            <person name="Chapple C."/>
            <person name="Chatterji S."/>
            <person name="Chinwalla A."/>
            <person name="Civetta A."/>
            <person name="Clifton S.W."/>
            <person name="Comeron J.M."/>
            <person name="Costello J.C."/>
            <person name="Coyne J.A."/>
            <person name="Daub J."/>
            <person name="David R.G."/>
            <person name="Delcher A.L."/>
            <person name="Delehaunty K."/>
            <person name="Do C.B."/>
            <person name="Ebling H."/>
            <person name="Edwards K."/>
            <person name="Eickbush T."/>
            <person name="Evans J.D."/>
            <person name="Filipski A."/>
            <person name="Findeiss S."/>
            <person name="Freyhult E."/>
            <person name="Fulton L."/>
            <person name="Fulton R."/>
            <person name="Garcia A.C."/>
            <person name="Gardiner A."/>
            <person name="Garfield D.A."/>
            <person name="Garvin B.E."/>
            <person name="Gibson G."/>
            <person name="Gilbert D."/>
            <person name="Gnerre S."/>
            <person name="Godfrey J."/>
            <person name="Good R."/>
            <person name="Gotea V."/>
            <person name="Gravely B."/>
            <person name="Greenberg A.J."/>
            <person name="Griffiths-Jones S."/>
            <person name="Gross S."/>
            <person name="Guigo R."/>
            <person name="Gustafson E.A."/>
            <person name="Haerty W."/>
            <person name="Hahn M.W."/>
            <person name="Halligan D.L."/>
            <person name="Halpern A.L."/>
            <person name="Halter G.M."/>
            <person name="Han M.V."/>
            <person name="Heger A."/>
            <person name="Hillier L."/>
            <person name="Hinrichs A.S."/>
            <person name="Holmes I."/>
            <person name="Hoskins R.A."/>
            <person name="Hubisz M.J."/>
            <person name="Hultmark D."/>
            <person name="Huntley M.A."/>
            <person name="Jaffe D.B."/>
            <person name="Jagadeeshan S."/>
            <person name="Jeck W.R."/>
            <person name="Johnson J."/>
            <person name="Jones C.D."/>
            <person name="Jordan W.C."/>
            <person name="Karpen G.H."/>
            <person name="Kataoka E."/>
            <person name="Keightley P.D."/>
            <person name="Kheradpour P."/>
            <person name="Kirkness E.F."/>
            <person name="Koerich L.B."/>
            <person name="Kristiansen K."/>
            <person name="Kudrna D."/>
            <person name="Kulathinal R.J."/>
            <person name="Kumar S."/>
            <person name="Kwok R."/>
            <person name="Lander E."/>
            <person name="Langley C.H."/>
            <person name="Lapoint R."/>
            <person name="Lazzaro B.P."/>
            <person name="Lee S.J."/>
            <person name="Levesque L."/>
            <person name="Li R."/>
            <person name="Lin C.F."/>
            <person name="Lin M.F."/>
            <person name="Lindblad-Toh K."/>
            <person name="Llopart A."/>
            <person name="Long M."/>
            <person name="Low L."/>
            <person name="Lozovsky E."/>
            <person name="Lu J."/>
            <person name="Luo M."/>
            <person name="Machado C.A."/>
            <person name="Makalowski W."/>
            <person name="Marzo M."/>
            <person name="Matsuda M."/>
            <person name="Matzkin L."/>
            <person name="McAllister B."/>
            <person name="McBride C.S."/>
            <person name="McKernan B."/>
            <person name="McKernan K."/>
            <person name="Mendez-Lago M."/>
            <person name="Minx P."/>
            <person name="Mollenhauer M.U."/>
            <person name="Montooth K."/>
            <person name="Mount S.M."/>
            <person name="Mu X."/>
            <person name="Myers E."/>
            <person name="Negre B."/>
            <person name="Newfeld S."/>
            <person name="Nielsen R."/>
            <person name="Noor M.A."/>
            <person name="O'Grady P."/>
            <person name="Pachter L."/>
            <person name="Papaceit M."/>
            <person name="Parisi M.J."/>
            <person name="Parisi M."/>
            <person name="Parts L."/>
            <person name="Pedersen J.S."/>
            <person name="Pesole G."/>
            <person name="Phillippy A.M."/>
            <person name="Ponting C.P."/>
            <person name="Pop M."/>
            <person name="Porcelli D."/>
            <person name="Powell J.R."/>
            <person name="Prohaska S."/>
            <person name="Pruitt K."/>
            <person name="Puig M."/>
            <person name="Quesneville H."/>
            <person name="Ram K.R."/>
            <person name="Rand D."/>
            <person name="Rasmussen M.D."/>
            <person name="Reed L.K."/>
            <person name="Reenan R."/>
            <person name="Reily A."/>
            <person name="Remington K.A."/>
            <person name="Rieger T.T."/>
            <person name="Ritchie M.G."/>
            <person name="Robin C."/>
            <person name="Rogers Y.H."/>
            <person name="Rohde C."/>
            <person name="Rozas J."/>
            <person name="Rubenfield M.J."/>
            <person name="Ruiz A."/>
            <person name="Russo S."/>
            <person name="Salzberg S.L."/>
            <person name="Sanchez-Gracia A."/>
            <person name="Saranga D.J."/>
            <person name="Sato H."/>
            <person name="Schaeffer S.W."/>
            <person name="Schatz M.C."/>
            <person name="Schlenke T."/>
            <person name="Schwartz R."/>
            <person name="Segarra C."/>
            <person name="Singh R.S."/>
            <person name="Sirot L."/>
            <person name="Sirota M."/>
            <person name="Sisneros N.B."/>
            <person name="Smith C.D."/>
            <person name="Smith T.F."/>
            <person name="Spieth J."/>
            <person name="Stage D.E."/>
            <person name="Stark A."/>
            <person name="Stephan W."/>
            <person name="Strausberg R.L."/>
            <person name="Strempel S."/>
            <person name="Sturgill D."/>
            <person name="Sutton G."/>
            <person name="Sutton G.G."/>
            <person name="Tao W."/>
            <person name="Teichmann S."/>
            <person name="Tobari Y.N."/>
            <person name="Tomimura Y."/>
            <person name="Tsolas J.M."/>
            <person name="Valente V.L."/>
            <person name="Venter E."/>
            <person name="Venter J.C."/>
            <person name="Vicario S."/>
            <person name="Vieira F.G."/>
            <person name="Vilella A.J."/>
            <person name="Villasante A."/>
            <person name="Walenz B."/>
            <person name="Wang J."/>
            <person name="Wasserman M."/>
            <person name="Watts T."/>
            <person name="Wilson D."/>
            <person name="Wilson R.K."/>
            <person name="Wing R.A."/>
            <person name="Wolfner M.F."/>
            <person name="Wong A."/>
            <person name="Wong G.K."/>
            <person name="Wu C.I."/>
            <person name="Wu G."/>
            <person name="Yamamoto D."/>
            <person name="Yang H.P."/>
            <person name="Yang S.P."/>
            <person name="Yorke J.A."/>
            <person name="Yoshida K."/>
            <person name="Zdobnov E."/>
            <person name="Zhang P."/>
            <person name="Zhang Y."/>
            <person name="Zimin A.V."/>
            <person name="Baldwin J."/>
            <person name="Abdouelleil A."/>
            <person name="Abdulkadir J."/>
            <person name="Abebe A."/>
            <person name="Abera B."/>
            <person name="Abreu J."/>
            <person name="Acer S.C."/>
            <person name="Aftuck L."/>
            <person name="Alexander A."/>
            <person name="An P."/>
            <person name="Anderson E."/>
            <person name="Anderson S."/>
            <person name="Arachi H."/>
            <person name="Azer M."/>
            <person name="Bachantsang P."/>
            <person name="Barry A."/>
            <person name="Bayul T."/>
            <person name="Berlin A."/>
            <person name="Bessette D."/>
            <person name="Bloom T."/>
            <person name="Blye J."/>
            <person name="Boguslavskiy L."/>
            <person name="Bonnet C."/>
            <person name="Boukhgalter B."/>
            <person name="Bourzgui I."/>
            <person name="Brown A."/>
            <person name="Cahill P."/>
            <person name="Channer S."/>
            <person name="Cheshatsang Y."/>
            <person name="Chuda L."/>
            <person name="Citroen M."/>
            <person name="Collymore A."/>
            <person name="Cooke P."/>
            <person name="Costello M."/>
            <person name="D'Aco K."/>
            <person name="Daza R."/>
            <person name="De Haan G."/>
            <person name="DeGray S."/>
            <person name="DeMaso C."/>
            <person name="Dhargay N."/>
            <person name="Dooley K."/>
            <person name="Dooley E."/>
            <person name="Doricent M."/>
            <person name="Dorje P."/>
            <person name="Dorjee K."/>
            <person name="Dupes A."/>
            <person name="Elong R."/>
            <person name="Falk J."/>
            <person name="Farina A."/>
            <person name="Faro S."/>
            <person name="Ferguson D."/>
            <person name="Fisher S."/>
            <person name="Foley C.D."/>
            <person name="Franke A."/>
            <person name="Friedrich D."/>
            <person name="Gadbois L."/>
            <person name="Gearin G."/>
            <person name="Gearin C.R."/>
            <person name="Giannoukos G."/>
            <person name="Goode T."/>
            <person name="Graham J."/>
            <person name="Grandbois E."/>
            <person name="Grewal S."/>
            <person name="Gyaltsen K."/>
            <person name="Hafez N."/>
            <person name="Hagos B."/>
            <person name="Hall J."/>
            <person name="Henson C."/>
            <person name="Hollinger A."/>
            <person name="Honan T."/>
            <person name="Huard M.D."/>
            <person name="Hughes L."/>
            <person name="Hurhula B."/>
            <person name="Husby M.E."/>
            <person name="Kamat A."/>
            <person name="Kanga B."/>
            <person name="Kashin S."/>
            <person name="Khazanovich D."/>
            <person name="Kisner P."/>
            <person name="Lance K."/>
            <person name="Lara M."/>
            <person name="Lee W."/>
            <person name="Lennon N."/>
            <person name="Letendre F."/>
            <person name="LeVine R."/>
            <person name="Lipovsky A."/>
            <person name="Liu X."/>
            <person name="Liu J."/>
            <person name="Liu S."/>
            <person name="Lokyitsang T."/>
            <person name="Lokyitsang Y."/>
            <person name="Lubonja R."/>
            <person name="Lui A."/>
            <person name="MacDonald P."/>
            <person name="Magnisalis V."/>
            <person name="Maru K."/>
            <person name="Matthews C."/>
            <person name="McCusker W."/>
            <person name="McDonough S."/>
            <person name="Mehta T."/>
            <person name="Meldrim J."/>
            <person name="Meneus L."/>
            <person name="Mihai O."/>
            <person name="Mihalev A."/>
            <person name="Mihova T."/>
            <person name="Mittelman R."/>
            <person name="Mlenga V."/>
            <person name="Montmayeur A."/>
            <person name="Mulrain L."/>
            <person name="Navidi A."/>
            <person name="Naylor J."/>
            <person name="Negash T."/>
            <person name="Nguyen T."/>
            <person name="Nguyen N."/>
            <person name="Nicol R."/>
            <person name="Norbu C."/>
            <person name="Norbu N."/>
            <person name="Novod N."/>
            <person name="O'Neill B."/>
            <person name="Osman S."/>
            <person name="Markiewicz E."/>
            <person name="Oyono O.L."/>
            <person name="Patti C."/>
            <person name="Phunkhang P."/>
            <person name="Pierre F."/>
            <person name="Priest M."/>
            <person name="Raghuraman S."/>
            <person name="Rege F."/>
            <person name="Reyes R."/>
            <person name="Rise C."/>
            <person name="Rogov P."/>
            <person name="Ross K."/>
            <person name="Ryan E."/>
            <person name="Settipalli S."/>
            <person name="Shea T."/>
            <person name="Sherpa N."/>
            <person name="Shi L."/>
            <person name="Shih D."/>
            <person name="Sparrow T."/>
            <person name="Spaulding J."/>
            <person name="Stalker J."/>
            <person name="Stange-Thomann N."/>
            <person name="Stavropoulos S."/>
            <person name="Stone C."/>
            <person name="Strader C."/>
            <person name="Tesfaye S."/>
            <person name="Thomson T."/>
            <person name="Thoulutsang Y."/>
            <person name="Thoulutsang D."/>
            <person name="Topham K."/>
            <person name="Topping I."/>
            <person name="Tsamla T."/>
            <person name="Vassiliev H."/>
            <person name="Vo A."/>
            <person name="Wangchuk T."/>
            <person name="Wangdi T."/>
            <person name="Weiand M."/>
            <person name="Wilkinson J."/>
            <person name="Wilson A."/>
            <person name="Yadav S."/>
            <person name="Young G."/>
            <person name="Yu Q."/>
            <person name="Zembek L."/>
            <person name="Zhong D."/>
            <person name="Zimmer A."/>
            <person name="Zwirko Z."/>
            <person name="Jaffe D.B."/>
            <person name="Alvarez P."/>
            <person name="Brockman W."/>
            <person name="Butler J."/>
            <person name="Chin C."/>
            <person name="Gnerre S."/>
            <person name="Grabherr M."/>
            <person name="Kleber M."/>
            <person name="Mauceli E."/>
            <person name="MacCallum I."/>
        </authorList>
    </citation>
    <scope>NUCLEOTIDE SEQUENCE [LARGE SCALE GENOMIC DNA]</scope>
    <source>
        <strain evidence="3">white501</strain>
    </source>
</reference>
<keyword evidence="3" id="KW-1185">Reference proteome</keyword>
<dbReference type="HOGENOM" id="CLU_2640779_0_0_1"/>
<proteinExistence type="predicted"/>
<dbReference type="AlphaFoldDB" id="B4NRW5"/>